<protein>
    <submittedName>
        <fullName evidence="2">SnoaL-like domain-containing protein</fullName>
    </submittedName>
</protein>
<sequence>MTSTDIPAPIQTFIEATNRADSDAFVAAFTDDAYLNDWGREFHGRDGVRSWDRTDNIGVQSHFELVEIQPGTGSDSYVVTLKVSGNGFNGTGPMTFRLRDGLIASLRIS</sequence>
<evidence type="ECO:0000313" key="3">
    <source>
        <dbReference type="Proteomes" id="UP000199629"/>
    </source>
</evidence>
<evidence type="ECO:0000259" key="1">
    <source>
        <dbReference type="Pfam" id="PF12680"/>
    </source>
</evidence>
<organism evidence="2 3">
    <name type="scientific">Micromonospora chaiyaphumensis</name>
    <dbReference type="NCBI Taxonomy" id="307119"/>
    <lineage>
        <taxon>Bacteria</taxon>
        <taxon>Bacillati</taxon>
        <taxon>Actinomycetota</taxon>
        <taxon>Actinomycetes</taxon>
        <taxon>Micromonosporales</taxon>
        <taxon>Micromonosporaceae</taxon>
        <taxon>Micromonospora</taxon>
    </lineage>
</organism>
<dbReference type="InterPro" id="IPR032710">
    <property type="entry name" value="NTF2-like_dom_sf"/>
</dbReference>
<dbReference type="InterPro" id="IPR037401">
    <property type="entry name" value="SnoaL-like"/>
</dbReference>
<dbReference type="EMBL" id="FMCS01000003">
    <property type="protein sequence ID" value="SCE94445.1"/>
    <property type="molecule type" value="Genomic_DNA"/>
</dbReference>
<keyword evidence="3" id="KW-1185">Reference proteome</keyword>
<gene>
    <name evidence="2" type="ORF">GA0070214_103481</name>
</gene>
<dbReference type="Gene3D" id="3.10.450.50">
    <property type="match status" value="1"/>
</dbReference>
<dbReference type="SUPFAM" id="SSF54427">
    <property type="entry name" value="NTF2-like"/>
    <property type="match status" value="1"/>
</dbReference>
<dbReference type="AlphaFoldDB" id="A0A1C4WE04"/>
<reference evidence="3" key="1">
    <citation type="submission" date="2016-06" db="EMBL/GenBank/DDBJ databases">
        <authorList>
            <person name="Varghese N."/>
            <person name="Submissions Spin"/>
        </authorList>
    </citation>
    <scope>NUCLEOTIDE SEQUENCE [LARGE SCALE GENOMIC DNA]</scope>
    <source>
        <strain evidence="3">DSM 45246</strain>
    </source>
</reference>
<accession>A0A1C4WE04</accession>
<dbReference type="RefSeq" id="WP_091262002.1">
    <property type="nucleotide sequence ID" value="NZ_FMCS01000003.1"/>
</dbReference>
<dbReference type="Proteomes" id="UP000199629">
    <property type="component" value="Unassembled WGS sequence"/>
</dbReference>
<evidence type="ECO:0000313" key="2">
    <source>
        <dbReference type="EMBL" id="SCE94445.1"/>
    </source>
</evidence>
<feature type="domain" description="SnoaL-like" evidence="1">
    <location>
        <begin position="11"/>
        <end position="105"/>
    </location>
</feature>
<dbReference type="Pfam" id="PF12680">
    <property type="entry name" value="SnoaL_2"/>
    <property type="match status" value="1"/>
</dbReference>
<proteinExistence type="predicted"/>
<name>A0A1C4WE04_9ACTN</name>